<evidence type="ECO:0000259" key="7">
    <source>
        <dbReference type="PROSITE" id="PS50303"/>
    </source>
</evidence>
<dbReference type="InterPro" id="IPR016024">
    <property type="entry name" value="ARM-type_fold"/>
</dbReference>
<feature type="domain" description="PUM-HD" evidence="7">
    <location>
        <begin position="198"/>
        <end position="545"/>
    </location>
</feature>
<sequence length="547" mass="60937">MDHGIADPHFGTGTPPFDFSIPTRGSSSWTGNNQDPIGRRVFPAGDRQSPFFYDPDQTLEAAFSSLNLSPAAYHQHSQQPPCLPATLDDVGRIACAEGLAPFYSEGCESDVSLERLRFLKGQMGSGVGHHIPLVGSRSFDPTAAALEVPWYIDDRLTSCSEFDQRYNGSYLLHKQQLPRNLDAQFGFLPHFNRVMVNSMSDNTNFLRSNLCDSHNFYQLSNFSLENLGGRIVAWAKDQYGSKILQTKFDDPSWDEIEVVLPELIDHVGDLMKNQFGNHLIQKLVVVCDEEQRTRIILSVTKAPFQLIGICLNQHGARTVQKLLEHVSTPHQVSLVMSALSPGAATLANDQNGHHVIQFCLVHFSSEDNKHLLDEITKNCFGVATDRSGCCVLQSCVEHSRGEPRDRLVSEIMANAIHLAEDPYGNYVLQHMLGLRIPEITADLLRKLKGNYVSLSCNKYASNVVEKCLVESGQEHSTEIISELLKSPNASLLLVDPYGNFVIQSALSVSTGKVRNDLFSLVRVFAPSMRSNLYGKKVLAWFDKRKLF</sequence>
<dbReference type="InterPro" id="IPR033133">
    <property type="entry name" value="PUM-HD"/>
</dbReference>
<evidence type="ECO:0000256" key="4">
    <source>
        <dbReference type="ARBA" id="ARBA00058490"/>
    </source>
</evidence>
<evidence type="ECO:0000256" key="2">
    <source>
        <dbReference type="ARBA" id="ARBA00022845"/>
    </source>
</evidence>
<dbReference type="PROSITE" id="PS50302">
    <property type="entry name" value="PUM"/>
    <property type="match status" value="7"/>
</dbReference>
<evidence type="ECO:0000256" key="5">
    <source>
        <dbReference type="PROSITE-ProRule" id="PRU00317"/>
    </source>
</evidence>
<dbReference type="FunFam" id="1.25.10.10:FF:000237">
    <property type="entry name" value="Pumilio homolog 9"/>
    <property type="match status" value="1"/>
</dbReference>
<keyword evidence="3" id="KW-0694">RNA-binding</keyword>
<dbReference type="PANTHER" id="PTHR12537:SF63">
    <property type="entry name" value="PUMILIO HOMOLOG 15"/>
    <property type="match status" value="1"/>
</dbReference>
<dbReference type="SMART" id="SM00025">
    <property type="entry name" value="Pumilio"/>
    <property type="match status" value="8"/>
</dbReference>
<gene>
    <name evidence="8" type="ORF">RJ640_006913</name>
</gene>
<dbReference type="Pfam" id="PF00806">
    <property type="entry name" value="PUF"/>
    <property type="match status" value="8"/>
</dbReference>
<dbReference type="Proteomes" id="UP001187471">
    <property type="component" value="Unassembled WGS sequence"/>
</dbReference>
<evidence type="ECO:0000256" key="6">
    <source>
        <dbReference type="SAM" id="MobiDB-lite"/>
    </source>
</evidence>
<keyword evidence="2" id="KW-0810">Translation regulation</keyword>
<comment type="function">
    <text evidence="4">Sequence-specific RNA-binding protein that regulates translation and mRNA stability by binding the 3'-UTR of target mRNAs.</text>
</comment>
<accession>A0AA88UI26</accession>
<dbReference type="GO" id="GO:0003729">
    <property type="term" value="F:mRNA binding"/>
    <property type="evidence" value="ECO:0007669"/>
    <property type="project" value="TreeGrafter"/>
</dbReference>
<dbReference type="PROSITE" id="PS50303">
    <property type="entry name" value="PUM_HD"/>
    <property type="match status" value="1"/>
</dbReference>
<evidence type="ECO:0000313" key="9">
    <source>
        <dbReference type="Proteomes" id="UP001187471"/>
    </source>
</evidence>
<name>A0AA88UI26_9ASTE</name>
<dbReference type="AlphaFoldDB" id="A0AA88UI26"/>
<proteinExistence type="predicted"/>
<feature type="repeat" description="Pumilio" evidence="5">
    <location>
        <begin position="374"/>
        <end position="409"/>
    </location>
</feature>
<feature type="repeat" description="Pumilio" evidence="5">
    <location>
        <begin position="338"/>
        <end position="373"/>
    </location>
</feature>
<feature type="compositionally biased region" description="Polar residues" evidence="6">
    <location>
        <begin position="23"/>
        <end position="35"/>
    </location>
</feature>
<feature type="repeat" description="Pumilio" evidence="5">
    <location>
        <begin position="410"/>
        <end position="445"/>
    </location>
</feature>
<dbReference type="InterPro" id="IPR001313">
    <property type="entry name" value="Pumilio_RNA-bd_rpt"/>
</dbReference>
<keyword evidence="1" id="KW-0677">Repeat</keyword>
<dbReference type="CDD" id="cd07920">
    <property type="entry name" value="Pumilio"/>
    <property type="match status" value="1"/>
</dbReference>
<evidence type="ECO:0000313" key="8">
    <source>
        <dbReference type="EMBL" id="KAK2985650.1"/>
    </source>
</evidence>
<dbReference type="Gene3D" id="1.25.10.10">
    <property type="entry name" value="Leucine-rich Repeat Variant"/>
    <property type="match status" value="1"/>
</dbReference>
<reference evidence="8" key="1">
    <citation type="submission" date="2022-12" db="EMBL/GenBank/DDBJ databases">
        <title>Draft genome assemblies for two species of Escallonia (Escalloniales).</title>
        <authorList>
            <person name="Chanderbali A."/>
            <person name="Dervinis C."/>
            <person name="Anghel I."/>
            <person name="Soltis D."/>
            <person name="Soltis P."/>
            <person name="Zapata F."/>
        </authorList>
    </citation>
    <scope>NUCLEOTIDE SEQUENCE</scope>
    <source>
        <strain evidence="8">UCBG92.1500</strain>
        <tissue evidence="8">Leaf</tissue>
    </source>
</reference>
<organism evidence="8 9">
    <name type="scientific">Escallonia rubra</name>
    <dbReference type="NCBI Taxonomy" id="112253"/>
    <lineage>
        <taxon>Eukaryota</taxon>
        <taxon>Viridiplantae</taxon>
        <taxon>Streptophyta</taxon>
        <taxon>Embryophyta</taxon>
        <taxon>Tracheophyta</taxon>
        <taxon>Spermatophyta</taxon>
        <taxon>Magnoliopsida</taxon>
        <taxon>eudicotyledons</taxon>
        <taxon>Gunneridae</taxon>
        <taxon>Pentapetalae</taxon>
        <taxon>asterids</taxon>
        <taxon>campanulids</taxon>
        <taxon>Escalloniales</taxon>
        <taxon>Escalloniaceae</taxon>
        <taxon>Escallonia</taxon>
    </lineage>
</organism>
<protein>
    <recommendedName>
        <fullName evidence="7">PUM-HD domain-containing protein</fullName>
    </recommendedName>
</protein>
<dbReference type="InterPro" id="IPR033712">
    <property type="entry name" value="Pumilio_RNA-bd"/>
</dbReference>
<dbReference type="PANTHER" id="PTHR12537">
    <property type="entry name" value="RNA BINDING PROTEIN PUMILIO-RELATED"/>
    <property type="match status" value="1"/>
</dbReference>
<evidence type="ECO:0000256" key="3">
    <source>
        <dbReference type="ARBA" id="ARBA00022884"/>
    </source>
</evidence>
<dbReference type="GO" id="GO:0006417">
    <property type="term" value="P:regulation of translation"/>
    <property type="evidence" value="ECO:0007669"/>
    <property type="project" value="UniProtKB-KW"/>
</dbReference>
<feature type="region of interest" description="Disordered" evidence="6">
    <location>
        <begin position="1"/>
        <end position="37"/>
    </location>
</feature>
<dbReference type="GO" id="GO:0005737">
    <property type="term" value="C:cytoplasm"/>
    <property type="evidence" value="ECO:0007669"/>
    <property type="project" value="TreeGrafter"/>
</dbReference>
<feature type="repeat" description="Pumilio" evidence="5">
    <location>
        <begin position="301"/>
        <end position="337"/>
    </location>
</feature>
<dbReference type="EMBL" id="JAVXUO010001134">
    <property type="protein sequence ID" value="KAK2985650.1"/>
    <property type="molecule type" value="Genomic_DNA"/>
</dbReference>
<comment type="caution">
    <text evidence="8">The sequence shown here is derived from an EMBL/GenBank/DDBJ whole genome shotgun (WGS) entry which is preliminary data.</text>
</comment>
<dbReference type="InterPro" id="IPR011989">
    <property type="entry name" value="ARM-like"/>
</dbReference>
<dbReference type="SUPFAM" id="SSF48371">
    <property type="entry name" value="ARM repeat"/>
    <property type="match status" value="1"/>
</dbReference>
<feature type="repeat" description="Pumilio" evidence="5">
    <location>
        <begin position="262"/>
        <end position="298"/>
    </location>
</feature>
<feature type="repeat" description="Pumilio" evidence="5">
    <location>
        <begin position="446"/>
        <end position="481"/>
    </location>
</feature>
<evidence type="ECO:0000256" key="1">
    <source>
        <dbReference type="ARBA" id="ARBA00022737"/>
    </source>
</evidence>
<feature type="repeat" description="Pumilio" evidence="5">
    <location>
        <begin position="482"/>
        <end position="519"/>
    </location>
</feature>
<keyword evidence="9" id="KW-1185">Reference proteome</keyword>